<keyword evidence="1" id="KW-0812">Transmembrane</keyword>
<dbReference type="EMBL" id="JBDLOB010000002">
    <property type="protein sequence ID" value="MEN8625154.1"/>
    <property type="molecule type" value="Genomic_DNA"/>
</dbReference>
<dbReference type="RefSeq" id="WP_347162513.1">
    <property type="nucleotide sequence ID" value="NZ_JBDLOB010000002.1"/>
</dbReference>
<comment type="caution">
    <text evidence="2">The sequence shown here is derived from an EMBL/GenBank/DDBJ whole genome shotgun (WGS) entry which is preliminary data.</text>
</comment>
<dbReference type="InterPro" id="IPR031982">
    <property type="entry name" value="PilE-like"/>
</dbReference>
<proteinExistence type="predicted"/>
<dbReference type="Gene3D" id="3.30.700.10">
    <property type="entry name" value="Glycoprotein, Type 4 Pilin"/>
    <property type="match status" value="1"/>
</dbReference>
<accession>A0ABV0D3A5</accession>
<dbReference type="InterPro" id="IPR012902">
    <property type="entry name" value="N_methyl_site"/>
</dbReference>
<sequence>MTSKIVPTMMSTAQRVKTIRTYKKSAHGFTLIELMIIVSIVAILAAIAIPSYRRYMVTNAERETQAKMLQLQIQLERWRARSFSYQGFVPEVVNSNDNSVSYSYDEADNKTIYVPDGSDTNTHRYAITLVDGTNTGSSLVATGIVTGRTWKMLATPNPTGITSKAHYMVLTSTGLSCQNITSIDISSVDCGTGQEKW</sequence>
<dbReference type="Proteomes" id="UP001414441">
    <property type="component" value="Unassembled WGS sequence"/>
</dbReference>
<gene>
    <name evidence="2" type="ORF">ABFV72_03925</name>
</gene>
<dbReference type="PROSITE" id="PS00409">
    <property type="entry name" value="PROKAR_NTER_METHYL"/>
    <property type="match status" value="1"/>
</dbReference>
<dbReference type="InterPro" id="IPR045584">
    <property type="entry name" value="Pilin-like"/>
</dbReference>
<name>A0ABV0D3A5_9GAMM</name>
<keyword evidence="1" id="KW-1133">Transmembrane helix</keyword>
<keyword evidence="1" id="KW-0472">Membrane</keyword>
<protein>
    <submittedName>
        <fullName evidence="2">Prepilin-type N-terminal cleavage/methylation domain-containing protein</fullName>
    </submittedName>
</protein>
<dbReference type="NCBIfam" id="TIGR02532">
    <property type="entry name" value="IV_pilin_GFxxxE"/>
    <property type="match status" value="1"/>
</dbReference>
<dbReference type="Pfam" id="PF07963">
    <property type="entry name" value="N_methyl"/>
    <property type="match status" value="1"/>
</dbReference>
<evidence type="ECO:0000313" key="3">
    <source>
        <dbReference type="Proteomes" id="UP001414441"/>
    </source>
</evidence>
<evidence type="ECO:0000313" key="2">
    <source>
        <dbReference type="EMBL" id="MEN8625154.1"/>
    </source>
</evidence>
<keyword evidence="3" id="KW-1185">Reference proteome</keyword>
<feature type="transmembrane region" description="Helical" evidence="1">
    <location>
        <begin position="29"/>
        <end position="49"/>
    </location>
</feature>
<dbReference type="SUPFAM" id="SSF54523">
    <property type="entry name" value="Pili subunits"/>
    <property type="match status" value="1"/>
</dbReference>
<organism evidence="2 3">
    <name type="scientific">Psychrobacter proteolyticus</name>
    <dbReference type="NCBI Taxonomy" id="147825"/>
    <lineage>
        <taxon>Bacteria</taxon>
        <taxon>Pseudomonadati</taxon>
        <taxon>Pseudomonadota</taxon>
        <taxon>Gammaproteobacteria</taxon>
        <taxon>Moraxellales</taxon>
        <taxon>Moraxellaceae</taxon>
        <taxon>Psychrobacter</taxon>
    </lineage>
</organism>
<evidence type="ECO:0000256" key="1">
    <source>
        <dbReference type="SAM" id="Phobius"/>
    </source>
</evidence>
<dbReference type="Pfam" id="PF16732">
    <property type="entry name" value="ComP_DUS"/>
    <property type="match status" value="1"/>
</dbReference>
<reference evidence="2 3" key="1">
    <citation type="submission" date="2024-05" db="EMBL/GenBank/DDBJ databases">
        <title>Genome sequencing of Marine Estuary Bacteria, Pseudoalteromonas distincta strain FA, Psychrobacter proteolyticus strain EA, and Shewanella baltica strain CA.</title>
        <authorList>
            <person name="Dieffenbach S.A."/>
            <person name="Maclea K.S."/>
        </authorList>
    </citation>
    <scope>NUCLEOTIDE SEQUENCE [LARGE SCALE GENOMIC DNA]</scope>
    <source>
        <strain evidence="2 3">EA</strain>
    </source>
</reference>